<dbReference type="PANTHER" id="PTHR11328">
    <property type="entry name" value="MAJOR FACILITATOR SUPERFAMILY DOMAIN-CONTAINING PROTEIN"/>
    <property type="match status" value="1"/>
</dbReference>
<proteinExistence type="predicted"/>
<feature type="compositionally biased region" description="Polar residues" evidence="1">
    <location>
        <begin position="1"/>
        <end position="26"/>
    </location>
</feature>
<dbReference type="Pfam" id="PF13347">
    <property type="entry name" value="MFS_2"/>
    <property type="match status" value="1"/>
</dbReference>
<feature type="transmembrane region" description="Helical" evidence="2">
    <location>
        <begin position="109"/>
        <end position="126"/>
    </location>
</feature>
<evidence type="ECO:0000313" key="3">
    <source>
        <dbReference type="EMBL" id="KAA9023906.1"/>
    </source>
</evidence>
<comment type="caution">
    <text evidence="3">The sequence shown here is derived from an EMBL/GenBank/DDBJ whole genome shotgun (WGS) entry which is preliminary data.</text>
</comment>
<dbReference type="SUPFAM" id="SSF103473">
    <property type="entry name" value="MFS general substrate transporter"/>
    <property type="match status" value="1"/>
</dbReference>
<dbReference type="OrthoDB" id="9764596at2"/>
<dbReference type="GO" id="GO:0005886">
    <property type="term" value="C:plasma membrane"/>
    <property type="evidence" value="ECO:0007669"/>
    <property type="project" value="TreeGrafter"/>
</dbReference>
<feature type="transmembrane region" description="Helical" evidence="2">
    <location>
        <begin position="270"/>
        <end position="289"/>
    </location>
</feature>
<dbReference type="Proteomes" id="UP000326671">
    <property type="component" value="Unassembled WGS sequence"/>
</dbReference>
<sequence length="491" mass="54948">MTVQTAVKETQGVTETNGRTKSTTYDTSKRPFGKRDIFGYFMGDLGGNFSFDLVNMYMFIFFTQFIGIELTHYALIILIAKILDGVNDPLIGMLIDRFRLKTNDKFKPWIIRMAPFLAFTMSIMFIDASDWSYSAKLVLFAGSYILWDLLYTFVNVPYGALSSVMTSKPSQRTALSTARSIGGFVPNILYGIFIPMVIYADMVVDGESKSIFQGDMMFPITIVTGFLAIICYIALYKNTEERIIHVNKENSKEEKYSFIETILHFFKNRAMLGLTLVALAQILFVNGAMQLNSLTFQMYFNDGSLNSYTIILTLIPMVLGATVGNKLVSRFGKKEIIVYPMIVSIAIYLVMLIAPISNPFVWLGLQGLASVFSFGLVMYTWAMVSDAIDYQEWKTGKRNEGSVYSMYSMVRKVGQGLGSSVVPATIAFLLPTLKLNDAATWTAESATGIKNLSVGFPIVGFILIILALLFVYNLDKKTLNKVQKDLGHESE</sequence>
<feature type="transmembrane region" description="Helical" evidence="2">
    <location>
        <begin position="56"/>
        <end position="80"/>
    </location>
</feature>
<feature type="transmembrane region" description="Helical" evidence="2">
    <location>
        <begin position="454"/>
        <end position="474"/>
    </location>
</feature>
<evidence type="ECO:0000256" key="2">
    <source>
        <dbReference type="SAM" id="Phobius"/>
    </source>
</evidence>
<dbReference type="GO" id="GO:0006814">
    <property type="term" value="P:sodium ion transport"/>
    <property type="evidence" value="ECO:0007669"/>
    <property type="project" value="InterPro"/>
</dbReference>
<dbReference type="GO" id="GO:0015293">
    <property type="term" value="F:symporter activity"/>
    <property type="evidence" value="ECO:0007669"/>
    <property type="project" value="InterPro"/>
</dbReference>
<accession>A0A5J5HSQ0</accession>
<dbReference type="InterPro" id="IPR039672">
    <property type="entry name" value="MFS_2"/>
</dbReference>
<dbReference type="PANTHER" id="PTHR11328:SF24">
    <property type="entry name" value="MAJOR FACILITATOR SUPERFAMILY (MFS) PROFILE DOMAIN-CONTAINING PROTEIN"/>
    <property type="match status" value="1"/>
</dbReference>
<name>A0A5J5HSQ0_9BACI</name>
<gene>
    <name evidence="3" type="ORF">F4V44_12270</name>
</gene>
<feature type="transmembrane region" description="Helical" evidence="2">
    <location>
        <begin position="336"/>
        <end position="354"/>
    </location>
</feature>
<evidence type="ECO:0000313" key="4">
    <source>
        <dbReference type="Proteomes" id="UP000326671"/>
    </source>
</evidence>
<feature type="region of interest" description="Disordered" evidence="1">
    <location>
        <begin position="1"/>
        <end position="27"/>
    </location>
</feature>
<keyword evidence="2" id="KW-1133">Transmembrane helix</keyword>
<feature type="transmembrane region" description="Helical" evidence="2">
    <location>
        <begin position="360"/>
        <end position="384"/>
    </location>
</feature>
<dbReference type="EMBL" id="VYKL01000018">
    <property type="protein sequence ID" value="KAA9023906.1"/>
    <property type="molecule type" value="Genomic_DNA"/>
</dbReference>
<organism evidence="3 4">
    <name type="scientific">Niallia endozanthoxylica</name>
    <dbReference type="NCBI Taxonomy" id="2036016"/>
    <lineage>
        <taxon>Bacteria</taxon>
        <taxon>Bacillati</taxon>
        <taxon>Bacillota</taxon>
        <taxon>Bacilli</taxon>
        <taxon>Bacillales</taxon>
        <taxon>Bacillaceae</taxon>
        <taxon>Niallia</taxon>
    </lineage>
</organism>
<feature type="transmembrane region" description="Helical" evidence="2">
    <location>
        <begin position="138"/>
        <end position="161"/>
    </location>
</feature>
<protein>
    <submittedName>
        <fullName evidence="3">MFS transporter</fullName>
    </submittedName>
</protein>
<dbReference type="InterPro" id="IPR036259">
    <property type="entry name" value="MFS_trans_sf"/>
</dbReference>
<dbReference type="GO" id="GO:0008643">
    <property type="term" value="P:carbohydrate transport"/>
    <property type="evidence" value="ECO:0007669"/>
    <property type="project" value="InterPro"/>
</dbReference>
<feature type="transmembrane region" description="Helical" evidence="2">
    <location>
        <begin position="181"/>
        <end position="204"/>
    </location>
</feature>
<feature type="transmembrane region" description="Helical" evidence="2">
    <location>
        <begin position="305"/>
        <end position="324"/>
    </location>
</feature>
<reference evidence="3 4" key="1">
    <citation type="submission" date="2019-09" db="EMBL/GenBank/DDBJ databases">
        <title>Whole genome sequences of isolates from the Mars Exploration Rovers.</title>
        <authorList>
            <person name="Seuylemezian A."/>
            <person name="Vaishampayan P."/>
        </authorList>
    </citation>
    <scope>NUCLEOTIDE SEQUENCE [LARGE SCALE GENOMIC DNA]</scope>
    <source>
        <strain evidence="3 4">MER_TA_151</strain>
    </source>
</reference>
<keyword evidence="4" id="KW-1185">Reference proteome</keyword>
<dbReference type="InterPro" id="IPR001927">
    <property type="entry name" value="Na/Gal_symport"/>
</dbReference>
<feature type="transmembrane region" description="Helical" evidence="2">
    <location>
        <begin position="216"/>
        <end position="235"/>
    </location>
</feature>
<keyword evidence="2" id="KW-0472">Membrane</keyword>
<evidence type="ECO:0000256" key="1">
    <source>
        <dbReference type="SAM" id="MobiDB-lite"/>
    </source>
</evidence>
<dbReference type="AlphaFoldDB" id="A0A5J5HSQ0"/>
<dbReference type="Gene3D" id="1.20.1250.20">
    <property type="entry name" value="MFS general substrate transporter like domains"/>
    <property type="match status" value="2"/>
</dbReference>
<feature type="transmembrane region" description="Helical" evidence="2">
    <location>
        <begin position="416"/>
        <end position="434"/>
    </location>
</feature>
<keyword evidence="2" id="KW-0812">Transmembrane</keyword>
<dbReference type="NCBIfam" id="TIGR00792">
    <property type="entry name" value="gph"/>
    <property type="match status" value="1"/>
</dbReference>
<dbReference type="RefSeq" id="WP_150440306.1">
    <property type="nucleotide sequence ID" value="NZ_VYKL01000018.1"/>
</dbReference>